<evidence type="ECO:0000313" key="4">
    <source>
        <dbReference type="Proteomes" id="UP001147752"/>
    </source>
</evidence>
<dbReference type="GeneID" id="81468154"/>
<sequence length="167" mass="18873">MLLPKIMIAACCLSTSTLAATWPSSIAGLPDNLAETPTAATDYVSQWAKFLTNTIKEIYNPETCDLMSGTYEDMKWSWQSADSECDMETQRDTISGAVKHYMTNEDNREHRRDCDTQCLRIDATSYRNGWLKLGPVDRFDEKAYCGPALTFHSYFGSDKDCSEQHVL</sequence>
<reference evidence="3" key="2">
    <citation type="journal article" date="2023" name="IMA Fungus">
        <title>Comparative genomic study of the Penicillium genus elucidates a diverse pangenome and 15 lateral gene transfer events.</title>
        <authorList>
            <person name="Petersen C."/>
            <person name="Sorensen T."/>
            <person name="Nielsen M.R."/>
            <person name="Sondergaard T.E."/>
            <person name="Sorensen J.L."/>
            <person name="Fitzpatrick D.A."/>
            <person name="Frisvad J.C."/>
            <person name="Nielsen K.L."/>
        </authorList>
    </citation>
    <scope>NUCLEOTIDE SEQUENCE</scope>
    <source>
        <strain evidence="3">IBT 3081</strain>
    </source>
</reference>
<dbReference type="Pfam" id="PF20521">
    <property type="entry name" value="DUF6736"/>
    <property type="match status" value="1"/>
</dbReference>
<keyword evidence="1" id="KW-0732">Signal</keyword>
<feature type="signal peptide" evidence="1">
    <location>
        <begin position="1"/>
        <end position="19"/>
    </location>
</feature>
<dbReference type="AlphaFoldDB" id="A0A9W9RC75"/>
<keyword evidence="4" id="KW-1185">Reference proteome</keyword>
<dbReference type="EMBL" id="JAPZBT010000006">
    <property type="protein sequence ID" value="KAJ5356639.1"/>
    <property type="molecule type" value="Genomic_DNA"/>
</dbReference>
<proteinExistence type="predicted"/>
<dbReference type="RefSeq" id="XP_056574786.1">
    <property type="nucleotide sequence ID" value="XM_056728971.1"/>
</dbReference>
<feature type="domain" description="Secreted protein CSS2 C-terminal" evidence="2">
    <location>
        <begin position="41"/>
        <end position="144"/>
    </location>
</feature>
<dbReference type="OrthoDB" id="5059029at2759"/>
<comment type="caution">
    <text evidence="3">The sequence shown here is derived from an EMBL/GenBank/DDBJ whole genome shotgun (WGS) entry which is preliminary data.</text>
</comment>
<dbReference type="Proteomes" id="UP001147752">
    <property type="component" value="Unassembled WGS sequence"/>
</dbReference>
<dbReference type="InterPro" id="IPR046624">
    <property type="entry name" value="CSS2_C"/>
</dbReference>
<evidence type="ECO:0000313" key="3">
    <source>
        <dbReference type="EMBL" id="KAJ5356639.1"/>
    </source>
</evidence>
<organism evidence="3 4">
    <name type="scientific">Penicillium concentricum</name>
    <dbReference type="NCBI Taxonomy" id="293559"/>
    <lineage>
        <taxon>Eukaryota</taxon>
        <taxon>Fungi</taxon>
        <taxon>Dikarya</taxon>
        <taxon>Ascomycota</taxon>
        <taxon>Pezizomycotina</taxon>
        <taxon>Eurotiomycetes</taxon>
        <taxon>Eurotiomycetidae</taxon>
        <taxon>Eurotiales</taxon>
        <taxon>Aspergillaceae</taxon>
        <taxon>Penicillium</taxon>
    </lineage>
</organism>
<accession>A0A9W9RC75</accession>
<name>A0A9W9RC75_9EURO</name>
<gene>
    <name evidence="3" type="ORF">N7517_011248</name>
</gene>
<feature type="chain" id="PRO_5040860777" description="Secreted protein CSS2 C-terminal domain-containing protein" evidence="1">
    <location>
        <begin position="20"/>
        <end position="167"/>
    </location>
</feature>
<protein>
    <recommendedName>
        <fullName evidence="2">Secreted protein CSS2 C-terminal domain-containing protein</fullName>
    </recommendedName>
</protein>
<reference evidence="3" key="1">
    <citation type="submission" date="2022-12" db="EMBL/GenBank/DDBJ databases">
        <authorList>
            <person name="Petersen C."/>
        </authorList>
    </citation>
    <scope>NUCLEOTIDE SEQUENCE</scope>
    <source>
        <strain evidence="3">IBT 3081</strain>
    </source>
</reference>
<evidence type="ECO:0000259" key="2">
    <source>
        <dbReference type="Pfam" id="PF20521"/>
    </source>
</evidence>
<evidence type="ECO:0000256" key="1">
    <source>
        <dbReference type="SAM" id="SignalP"/>
    </source>
</evidence>